<feature type="compositionally biased region" description="Basic and acidic residues" evidence="1">
    <location>
        <begin position="13"/>
        <end position="25"/>
    </location>
</feature>
<evidence type="ECO:0000313" key="5">
    <source>
        <dbReference type="EMBL" id="KAG3214236.1"/>
    </source>
</evidence>
<accession>A0A8T1BZS7</accession>
<dbReference type="EMBL" id="RCMG01004625">
    <property type="protein sequence ID" value="KAG2793895.1"/>
    <property type="molecule type" value="Genomic_DNA"/>
</dbReference>
<sequence>MARTHKTAQIKAKMAEQEHAADEARLAGLARLRAARTRSERSQAREMMQKDQAGETSATAEGDTQESVEEATDEAVEEGADGEIAQEDASASGDDEAEEAETKRRKMKMRSRNKLLKGLEGAAKGKKGGCLMWRKKG</sequence>
<gene>
    <name evidence="2" type="ORF">PC113_g25472</name>
    <name evidence="3" type="ORF">PC115_g13167</name>
    <name evidence="4" type="ORF">PC117_g17515</name>
    <name evidence="5" type="ORF">PC129_g14843</name>
</gene>
<comment type="caution">
    <text evidence="3">The sequence shown here is derived from an EMBL/GenBank/DDBJ whole genome shotgun (WGS) entry which is preliminary data.</text>
</comment>
<reference evidence="3" key="1">
    <citation type="submission" date="2018-10" db="EMBL/GenBank/DDBJ databases">
        <title>Effector identification in a new, highly contiguous assembly of the strawberry crown rot pathogen Phytophthora cactorum.</title>
        <authorList>
            <person name="Armitage A.D."/>
            <person name="Nellist C.F."/>
            <person name="Bates H."/>
            <person name="Vickerstaff R.J."/>
            <person name="Harrison R.J."/>
        </authorList>
    </citation>
    <scope>NUCLEOTIDE SEQUENCE</scope>
    <source>
        <strain evidence="2">15-7</strain>
        <strain evidence="3">4032</strain>
        <strain evidence="4">4040</strain>
        <strain evidence="5">P421</strain>
    </source>
</reference>
<dbReference type="EMBL" id="RCMI01000463">
    <property type="protein sequence ID" value="KAG2909729.1"/>
    <property type="molecule type" value="Genomic_DNA"/>
</dbReference>
<feature type="compositionally biased region" description="Acidic residues" evidence="1">
    <location>
        <begin position="63"/>
        <end position="86"/>
    </location>
</feature>
<dbReference type="AlphaFoldDB" id="A0A8T1BZS7"/>
<proteinExistence type="predicted"/>
<name>A0A8T1BZS7_9STRA</name>
<evidence type="ECO:0000313" key="4">
    <source>
        <dbReference type="EMBL" id="KAG2917251.1"/>
    </source>
</evidence>
<feature type="compositionally biased region" description="Basic residues" evidence="1">
    <location>
        <begin position="103"/>
        <end position="115"/>
    </location>
</feature>
<evidence type="ECO:0000313" key="3">
    <source>
        <dbReference type="EMBL" id="KAG2909729.1"/>
    </source>
</evidence>
<evidence type="ECO:0000313" key="2">
    <source>
        <dbReference type="EMBL" id="KAG2793895.1"/>
    </source>
</evidence>
<dbReference type="Proteomes" id="UP000736787">
    <property type="component" value="Unassembled WGS sequence"/>
</dbReference>
<feature type="compositionally biased region" description="Basic and acidic residues" evidence="1">
    <location>
        <begin position="37"/>
        <end position="53"/>
    </location>
</feature>
<evidence type="ECO:0000313" key="6">
    <source>
        <dbReference type="Proteomes" id="UP000774804"/>
    </source>
</evidence>
<dbReference type="Proteomes" id="UP000760860">
    <property type="component" value="Unassembled WGS sequence"/>
</dbReference>
<dbReference type="Proteomes" id="UP000735874">
    <property type="component" value="Unassembled WGS sequence"/>
</dbReference>
<evidence type="ECO:0000256" key="1">
    <source>
        <dbReference type="SAM" id="MobiDB-lite"/>
    </source>
</evidence>
<organism evidence="3 6">
    <name type="scientific">Phytophthora cactorum</name>
    <dbReference type="NCBI Taxonomy" id="29920"/>
    <lineage>
        <taxon>Eukaryota</taxon>
        <taxon>Sar</taxon>
        <taxon>Stramenopiles</taxon>
        <taxon>Oomycota</taxon>
        <taxon>Peronosporomycetes</taxon>
        <taxon>Peronosporales</taxon>
        <taxon>Peronosporaceae</taxon>
        <taxon>Phytophthora</taxon>
    </lineage>
</organism>
<dbReference type="EMBL" id="RCMK01000663">
    <property type="protein sequence ID" value="KAG2917251.1"/>
    <property type="molecule type" value="Genomic_DNA"/>
</dbReference>
<protein>
    <submittedName>
        <fullName evidence="3">Uncharacterized protein</fullName>
    </submittedName>
</protein>
<dbReference type="EMBL" id="RCMV01000656">
    <property type="protein sequence ID" value="KAG3214236.1"/>
    <property type="molecule type" value="Genomic_DNA"/>
</dbReference>
<feature type="region of interest" description="Disordered" evidence="1">
    <location>
        <begin position="1"/>
        <end position="121"/>
    </location>
</feature>
<dbReference type="Proteomes" id="UP000774804">
    <property type="component" value="Unassembled WGS sequence"/>
</dbReference>